<dbReference type="AlphaFoldDB" id="A0A3F2RRY1"/>
<dbReference type="PANTHER" id="PTHR13510">
    <property type="entry name" value="FYVE-FINGER-CONTAINING RAB5 EFFECTOR PROTEIN RABENOSYN-5-RELATED"/>
    <property type="match status" value="1"/>
</dbReference>
<gene>
    <name evidence="1" type="ORF">BBP00_00004671</name>
</gene>
<evidence type="ECO:0000313" key="2">
    <source>
        <dbReference type="Proteomes" id="UP000277300"/>
    </source>
</evidence>
<dbReference type="EMBL" id="MBDO02000117">
    <property type="protein sequence ID" value="RLN62584.1"/>
    <property type="molecule type" value="Genomic_DNA"/>
</dbReference>
<dbReference type="OrthoDB" id="126061at2759"/>
<organism evidence="1 2">
    <name type="scientific">Phytophthora kernoviae</name>
    <dbReference type="NCBI Taxonomy" id="325452"/>
    <lineage>
        <taxon>Eukaryota</taxon>
        <taxon>Sar</taxon>
        <taxon>Stramenopiles</taxon>
        <taxon>Oomycota</taxon>
        <taxon>Peronosporomycetes</taxon>
        <taxon>Peronosporales</taxon>
        <taxon>Peronosporaceae</taxon>
        <taxon>Phytophthora</taxon>
    </lineage>
</organism>
<reference evidence="1 2" key="1">
    <citation type="submission" date="2018-07" db="EMBL/GenBank/DDBJ databases">
        <title>Genome sequencing of oomycete isolates from Chile give support for New Zealand origin for Phytophthora kernoviae and make available the first Nothophytophthora sp. genome.</title>
        <authorList>
            <person name="Studholme D.J."/>
            <person name="Sanfuentes E."/>
            <person name="Panda P."/>
            <person name="Hill R."/>
            <person name="Sambles C."/>
            <person name="Grant M."/>
            <person name="Williams N.M."/>
            <person name="Mcdougal R.L."/>
        </authorList>
    </citation>
    <scope>NUCLEOTIDE SEQUENCE [LARGE SCALE GENOMIC DNA]</scope>
    <source>
        <strain evidence="1">Chile6</strain>
    </source>
</reference>
<sequence>MVDEPKWPLNVMVHPRDFVIASATGVINRVNGERIGYEVVQSIDLPQCPPLPNPMVRGKLMYGSIYKQRAPLRPGCRVKRKLKVPGEHGAKLLNMDVAVCQSCLSFVQQQQPAKIAIHNQELREVAREKSRSRSRRLTARETWEQATSSVLNSPKRYPSISVAELINLINPLASSGIRRSVRRKADPVH</sequence>
<dbReference type="Proteomes" id="UP000277300">
    <property type="component" value="Unassembled WGS sequence"/>
</dbReference>
<evidence type="ECO:0000313" key="1">
    <source>
        <dbReference type="EMBL" id="RLN62584.1"/>
    </source>
</evidence>
<dbReference type="InterPro" id="IPR023393">
    <property type="entry name" value="START-like_dom_sf"/>
</dbReference>
<comment type="caution">
    <text evidence="1">The sequence shown here is derived from an EMBL/GenBank/DDBJ whole genome shotgun (WGS) entry which is preliminary data.</text>
</comment>
<name>A0A3F2RRY1_9STRA</name>
<accession>A0A3F2RRY1</accession>
<dbReference type="Gene3D" id="3.30.530.20">
    <property type="match status" value="1"/>
</dbReference>
<dbReference type="PANTHER" id="PTHR13510:SF44">
    <property type="entry name" value="RABENOSYN-5"/>
    <property type="match status" value="1"/>
</dbReference>
<proteinExistence type="predicted"/>
<protein>
    <submittedName>
        <fullName evidence="1">Uncharacterized protein</fullName>
    </submittedName>
</protein>
<dbReference type="InterPro" id="IPR052727">
    <property type="entry name" value="Rab4/Rab5_effector"/>
</dbReference>